<organism evidence="1 2">
    <name type="scientific">Avena sativa</name>
    <name type="common">Oat</name>
    <dbReference type="NCBI Taxonomy" id="4498"/>
    <lineage>
        <taxon>Eukaryota</taxon>
        <taxon>Viridiplantae</taxon>
        <taxon>Streptophyta</taxon>
        <taxon>Embryophyta</taxon>
        <taxon>Tracheophyta</taxon>
        <taxon>Spermatophyta</taxon>
        <taxon>Magnoliopsida</taxon>
        <taxon>Liliopsida</taxon>
        <taxon>Poales</taxon>
        <taxon>Poaceae</taxon>
        <taxon>BOP clade</taxon>
        <taxon>Pooideae</taxon>
        <taxon>Poodae</taxon>
        <taxon>Poeae</taxon>
        <taxon>Poeae Chloroplast Group 1 (Aveneae type)</taxon>
        <taxon>Aveninae</taxon>
        <taxon>Avena</taxon>
    </lineage>
</organism>
<keyword evidence="2" id="KW-1185">Reference proteome</keyword>
<reference evidence="1" key="2">
    <citation type="submission" date="2025-09" db="UniProtKB">
        <authorList>
            <consortium name="EnsemblPlants"/>
        </authorList>
    </citation>
    <scope>IDENTIFICATION</scope>
</reference>
<dbReference type="Proteomes" id="UP001732700">
    <property type="component" value="Chromosome 4C"/>
</dbReference>
<evidence type="ECO:0000313" key="1">
    <source>
        <dbReference type="EnsemblPlants" id="AVESA.00010b.r2.4CG1303320.1.CDS.1"/>
    </source>
</evidence>
<dbReference type="EnsemblPlants" id="AVESA.00010b.r2.4CG1303320.1">
    <property type="protein sequence ID" value="AVESA.00010b.r2.4CG1303320.1.CDS.1"/>
    <property type="gene ID" value="AVESA.00010b.r2.4CG1303320"/>
</dbReference>
<proteinExistence type="predicted"/>
<name>A0ACD5X0Y0_AVESA</name>
<accession>A0ACD5X0Y0</accession>
<sequence length="107" mass="12306">MDDGKHTTETHLVPAHGTMTLTVVYTNDEATVETTLARFEQLLEIEKHKFVGLDLEYTRANKRKNPPQEIVVVQIAIHEEVLVYHFCRYVKFKFDITTSASLVPLHP</sequence>
<evidence type="ECO:0000313" key="2">
    <source>
        <dbReference type="Proteomes" id="UP001732700"/>
    </source>
</evidence>
<reference evidence="1" key="1">
    <citation type="submission" date="2021-05" db="EMBL/GenBank/DDBJ databases">
        <authorList>
            <person name="Scholz U."/>
            <person name="Mascher M."/>
            <person name="Fiebig A."/>
        </authorList>
    </citation>
    <scope>NUCLEOTIDE SEQUENCE [LARGE SCALE GENOMIC DNA]</scope>
</reference>
<protein>
    <submittedName>
        <fullName evidence="1">Uncharacterized protein</fullName>
    </submittedName>
</protein>